<evidence type="ECO:0000313" key="2">
    <source>
        <dbReference type="Proteomes" id="UP000269154"/>
    </source>
</evidence>
<dbReference type="Proteomes" id="UP000269154">
    <property type="component" value="Unassembled WGS sequence"/>
</dbReference>
<gene>
    <name evidence="1" type="ORF">D5R40_14215</name>
</gene>
<accession>A0A3N6RGL4</accession>
<keyword evidence="2" id="KW-1185">Reference proteome</keyword>
<reference evidence="1 2" key="1">
    <citation type="journal article" date="2018" name="ACS Chem. Biol.">
        <title>Ketoreductase domain dysfunction expands chemodiversity: malyngamide biosynthesis in the cyanobacterium Okeania hirsuta.</title>
        <authorList>
            <person name="Moss N.A."/>
            <person name="Leao T."/>
            <person name="Rankin M."/>
            <person name="McCullough T.M."/>
            <person name="Qu P."/>
            <person name="Korobeynikov A."/>
            <person name="Smith J.L."/>
            <person name="Gerwick L."/>
            <person name="Gerwick W.H."/>
        </authorList>
    </citation>
    <scope>NUCLEOTIDE SEQUENCE [LARGE SCALE GENOMIC DNA]</scope>
    <source>
        <strain evidence="1 2">PAB10Feb10-1</strain>
    </source>
</reference>
<name>A0A3N6RGL4_9CYAN</name>
<dbReference type="AlphaFoldDB" id="A0A3N6RGL4"/>
<evidence type="ECO:0000313" key="1">
    <source>
        <dbReference type="EMBL" id="RQH42346.1"/>
    </source>
</evidence>
<dbReference type="OrthoDB" id="531597at2"/>
<proteinExistence type="predicted"/>
<sequence>MVKATQKRPVKYLDPTIALLLPPSLQKLAKLLYRTYLETHPDLLRHPFGVAISPVSYRASLIFSHQPILLPGEFFVPVELIESKIY</sequence>
<organism evidence="1 2">
    <name type="scientific">Okeania hirsuta</name>
    <dbReference type="NCBI Taxonomy" id="1458930"/>
    <lineage>
        <taxon>Bacteria</taxon>
        <taxon>Bacillati</taxon>
        <taxon>Cyanobacteriota</taxon>
        <taxon>Cyanophyceae</taxon>
        <taxon>Oscillatoriophycideae</taxon>
        <taxon>Oscillatoriales</taxon>
        <taxon>Microcoleaceae</taxon>
        <taxon>Okeania</taxon>
    </lineage>
</organism>
<protein>
    <submittedName>
        <fullName evidence="1">Uncharacterized protein</fullName>
    </submittedName>
</protein>
<dbReference type="EMBL" id="RCBY01000071">
    <property type="protein sequence ID" value="RQH42346.1"/>
    <property type="molecule type" value="Genomic_DNA"/>
</dbReference>
<comment type="caution">
    <text evidence="1">The sequence shown here is derived from an EMBL/GenBank/DDBJ whole genome shotgun (WGS) entry which is preliminary data.</text>
</comment>
<dbReference type="RefSeq" id="WP_124143905.1">
    <property type="nucleotide sequence ID" value="NZ_CAWOKI010000373.1"/>
</dbReference>